<dbReference type="FunFam" id="3.40.50.720:FF:000121">
    <property type="entry name" value="Prostaglandin reductase 2"/>
    <property type="match status" value="1"/>
</dbReference>
<dbReference type="SUPFAM" id="SSF51735">
    <property type="entry name" value="NAD(P)-binding Rossmann-fold domains"/>
    <property type="match status" value="1"/>
</dbReference>
<evidence type="ECO:0000256" key="1">
    <source>
        <dbReference type="ARBA" id="ARBA00023002"/>
    </source>
</evidence>
<dbReference type="Gene3D" id="3.40.50.720">
    <property type="entry name" value="NAD(P)-binding Rossmann-like Domain"/>
    <property type="match status" value="1"/>
</dbReference>
<keyword evidence="4" id="KW-1185">Reference proteome</keyword>
<protein>
    <submittedName>
        <fullName evidence="3">NADP-dependent oxidoreductase</fullName>
    </submittedName>
</protein>
<evidence type="ECO:0000313" key="4">
    <source>
        <dbReference type="Proteomes" id="UP000535543"/>
    </source>
</evidence>
<dbReference type="RefSeq" id="WP_169584649.1">
    <property type="nucleotide sequence ID" value="NZ_VCQU01000001.1"/>
</dbReference>
<dbReference type="Gene3D" id="3.90.180.10">
    <property type="entry name" value="Medium-chain alcohol dehydrogenases, catalytic domain"/>
    <property type="match status" value="1"/>
</dbReference>
<dbReference type="InterPro" id="IPR013149">
    <property type="entry name" value="ADH-like_C"/>
</dbReference>
<reference evidence="3 4" key="2">
    <citation type="submission" date="2020-06" db="EMBL/GenBank/DDBJ databases">
        <title>Antribacter stalactiti gen. nov., sp. nov., a new member of the family Nacardiaceae isolated from a cave.</title>
        <authorList>
            <person name="Kim I.S."/>
        </authorList>
    </citation>
    <scope>NUCLEOTIDE SEQUENCE [LARGE SCALE GENOMIC DNA]</scope>
    <source>
        <strain evidence="3 4">YC2-7</strain>
    </source>
</reference>
<dbReference type="EMBL" id="VCQU01000001">
    <property type="protein sequence ID" value="NMN93968.1"/>
    <property type="molecule type" value="Genomic_DNA"/>
</dbReference>
<dbReference type="Pfam" id="PF00107">
    <property type="entry name" value="ADH_zinc_N"/>
    <property type="match status" value="1"/>
</dbReference>
<dbReference type="Pfam" id="PF16884">
    <property type="entry name" value="ADH_N_2"/>
    <property type="match status" value="1"/>
</dbReference>
<dbReference type="GO" id="GO:0016628">
    <property type="term" value="F:oxidoreductase activity, acting on the CH-CH group of donors, NAD or NADP as acceptor"/>
    <property type="evidence" value="ECO:0007669"/>
    <property type="project" value="InterPro"/>
</dbReference>
<dbReference type="InterPro" id="IPR036291">
    <property type="entry name" value="NAD(P)-bd_dom_sf"/>
</dbReference>
<feature type="domain" description="Enoyl reductase (ER)" evidence="2">
    <location>
        <begin position="17"/>
        <end position="332"/>
    </location>
</feature>
<name>A0A848K960_9NOCA</name>
<dbReference type="PANTHER" id="PTHR43205">
    <property type="entry name" value="PROSTAGLANDIN REDUCTASE"/>
    <property type="match status" value="1"/>
</dbReference>
<reference evidence="3 4" key="1">
    <citation type="submission" date="2019-05" db="EMBL/GenBank/DDBJ databases">
        <authorList>
            <person name="Lee S.D."/>
        </authorList>
    </citation>
    <scope>NUCLEOTIDE SEQUENCE [LARGE SCALE GENOMIC DNA]</scope>
    <source>
        <strain evidence="3 4">YC2-7</strain>
    </source>
</reference>
<dbReference type="InterPro" id="IPR041694">
    <property type="entry name" value="ADH_N_2"/>
</dbReference>
<accession>A0A848K960</accession>
<comment type="caution">
    <text evidence="3">The sequence shown here is derived from an EMBL/GenBank/DDBJ whole genome shotgun (WGS) entry which is preliminary data.</text>
</comment>
<proteinExistence type="predicted"/>
<dbReference type="AlphaFoldDB" id="A0A848K960"/>
<gene>
    <name evidence="3" type="ORF">FGL95_02830</name>
</gene>
<organism evidence="3 4">
    <name type="scientific">Antrihabitans stalactiti</name>
    <dbReference type="NCBI Taxonomy" id="2584121"/>
    <lineage>
        <taxon>Bacteria</taxon>
        <taxon>Bacillati</taxon>
        <taxon>Actinomycetota</taxon>
        <taxon>Actinomycetes</taxon>
        <taxon>Mycobacteriales</taxon>
        <taxon>Nocardiaceae</taxon>
        <taxon>Antrihabitans</taxon>
    </lineage>
</organism>
<dbReference type="InterPro" id="IPR045010">
    <property type="entry name" value="MDR_fam"/>
</dbReference>
<dbReference type="Proteomes" id="UP000535543">
    <property type="component" value="Unassembled WGS sequence"/>
</dbReference>
<dbReference type="InterPro" id="IPR011032">
    <property type="entry name" value="GroES-like_sf"/>
</dbReference>
<evidence type="ECO:0000259" key="2">
    <source>
        <dbReference type="SMART" id="SM00829"/>
    </source>
</evidence>
<evidence type="ECO:0000313" key="3">
    <source>
        <dbReference type="EMBL" id="NMN93968.1"/>
    </source>
</evidence>
<keyword evidence="1" id="KW-0560">Oxidoreductase</keyword>
<dbReference type="InterPro" id="IPR020843">
    <property type="entry name" value="ER"/>
</dbReference>
<dbReference type="SUPFAM" id="SSF50129">
    <property type="entry name" value="GroES-like"/>
    <property type="match status" value="1"/>
</dbReference>
<dbReference type="CDD" id="cd05288">
    <property type="entry name" value="PGDH"/>
    <property type="match status" value="1"/>
</dbReference>
<dbReference type="SMART" id="SM00829">
    <property type="entry name" value="PKS_ER"/>
    <property type="match status" value="1"/>
</dbReference>
<sequence>MNTSQQIVLAKRPDGHVSPDDFRVERVATPELGPGAVALETLFISIDPAIRGWLDDRPSYLPPVQIGAPVRAFGLARVSASRNSAFAVGEVVRGLVGWQQRQVVESPDAEWDRITPRAGVPLEHYLGVLGMTGLTAWAGVCDILRPEQGQTVLISGASGAVGSVAVQLAKEAGACVVGIAGGNEKCDLVTSLGADFVVDRKASDWRDQLEKATPDGIDRLFENSGGQMFEASIARLNNHAVIALCGLIDGYNMAKRPAGPSNFGLLLTKRVRTQGFIVLDYMNRARGVEAQLGELMSAGKLEAVQSVLRGFEQLPAAFVDSFPNGHPGKVIVDLTG</sequence>
<dbReference type="PANTHER" id="PTHR43205:SF42">
    <property type="entry name" value="ALCOHOL DEHYDROGENASE, ZINC-CONTAINING (AFU_ORTHOLOGUE AFUA_7G04530)"/>
    <property type="match status" value="1"/>
</dbReference>